<comment type="caution">
    <text evidence="1">The sequence shown here is derived from an EMBL/GenBank/DDBJ whole genome shotgun (WGS) entry which is preliminary data.</text>
</comment>
<organism evidence="1 2">
    <name type="scientific">Thermotalea metallivorans</name>
    <dbReference type="NCBI Taxonomy" id="520762"/>
    <lineage>
        <taxon>Bacteria</taxon>
        <taxon>Bacillati</taxon>
        <taxon>Bacillota</taxon>
        <taxon>Clostridia</taxon>
        <taxon>Peptostreptococcales</taxon>
        <taxon>Thermotaleaceae</taxon>
        <taxon>Thermotalea</taxon>
    </lineage>
</organism>
<dbReference type="AlphaFoldDB" id="A0A140L5W8"/>
<name>A0A140L5W8_9FIRM</name>
<gene>
    <name evidence="1" type="ORF">AN619_14060</name>
</gene>
<evidence type="ECO:0000313" key="1">
    <source>
        <dbReference type="EMBL" id="KXG75943.1"/>
    </source>
</evidence>
<sequence length="47" mass="5118">MKMKKIAIFTVVTMLLNLAIGTAMIYADQPPLKSKPPVTTADQPSWG</sequence>
<reference evidence="1 2" key="1">
    <citation type="submission" date="2015-12" db="EMBL/GenBank/DDBJ databases">
        <title>Draft genome sequence of the thermoanaerobe Thermotalea metallivorans, an isolate from the runoff channel of the Great Artesian Basin, Australia.</title>
        <authorList>
            <person name="Patel B.K."/>
        </authorList>
    </citation>
    <scope>NUCLEOTIDE SEQUENCE [LARGE SCALE GENOMIC DNA]</scope>
    <source>
        <strain evidence="1 2">B2-1</strain>
    </source>
</reference>
<accession>A0A140L5W8</accession>
<dbReference type="RefSeq" id="WP_157064942.1">
    <property type="nucleotide sequence ID" value="NZ_LOEE01000030.1"/>
</dbReference>
<evidence type="ECO:0000313" key="2">
    <source>
        <dbReference type="Proteomes" id="UP000070456"/>
    </source>
</evidence>
<keyword evidence="2" id="KW-1185">Reference proteome</keyword>
<protein>
    <submittedName>
        <fullName evidence="1">Uncharacterized protein</fullName>
    </submittedName>
</protein>
<proteinExistence type="predicted"/>
<dbReference type="EMBL" id="LOEE01000030">
    <property type="protein sequence ID" value="KXG75943.1"/>
    <property type="molecule type" value="Genomic_DNA"/>
</dbReference>
<dbReference type="Proteomes" id="UP000070456">
    <property type="component" value="Unassembled WGS sequence"/>
</dbReference>